<sequence>MVLYELFCITRPAVNATRTSAPVSAISVARNCGKTILDSKGVVVDIESMGLKELAKPIKKLNSKHNFGYWWTMSFYSSPTVQQELQRILRLEPTVLRYSLLKKSDKLNHLG</sequence>
<proteinExistence type="inferred from homology"/>
<dbReference type="SUPFAM" id="SSF54995">
    <property type="entry name" value="Ribosomal protein S6"/>
    <property type="match status" value="1"/>
</dbReference>
<dbReference type="InterPro" id="IPR014717">
    <property type="entry name" value="Transl_elong_EF1B/ribsomal_bS6"/>
</dbReference>
<keyword evidence="3" id="KW-1185">Reference proteome</keyword>
<dbReference type="InterPro" id="IPR035980">
    <property type="entry name" value="Ribosomal_bS6_sf"/>
</dbReference>
<dbReference type="InterPro" id="IPR020814">
    <property type="entry name" value="Ribosomal_S6_plastid/chlpt"/>
</dbReference>
<dbReference type="Proteomes" id="UP001212411">
    <property type="component" value="Chromosome 1"/>
</dbReference>
<dbReference type="PANTHER" id="PTHR21011:SF1">
    <property type="entry name" value="SMALL RIBOSOMAL SUBUNIT PROTEIN BS6M"/>
    <property type="match status" value="1"/>
</dbReference>
<dbReference type="GO" id="GO:0070181">
    <property type="term" value="F:small ribosomal subunit rRNA binding"/>
    <property type="evidence" value="ECO:0007669"/>
    <property type="project" value="TreeGrafter"/>
</dbReference>
<evidence type="ECO:0000256" key="1">
    <source>
        <dbReference type="ARBA" id="ARBA00009512"/>
    </source>
</evidence>
<keyword evidence="2" id="KW-0687">Ribonucleoprotein</keyword>
<evidence type="ECO:0000313" key="3">
    <source>
        <dbReference type="Proteomes" id="UP001212411"/>
    </source>
</evidence>
<dbReference type="RefSeq" id="XP_056035109.1">
    <property type="nucleotide sequence ID" value="XM_056180824.1"/>
</dbReference>
<evidence type="ECO:0000313" key="2">
    <source>
        <dbReference type="EMBL" id="WBW70866.1"/>
    </source>
</evidence>
<dbReference type="NCBIfam" id="TIGR00166">
    <property type="entry name" value="S6"/>
    <property type="match status" value="1"/>
</dbReference>
<accession>A0AAE9W8N1</accession>
<dbReference type="HAMAP" id="MF_00360">
    <property type="entry name" value="Ribosomal_bS6"/>
    <property type="match status" value="1"/>
</dbReference>
<dbReference type="EMBL" id="CP115611">
    <property type="protein sequence ID" value="WBW70866.1"/>
    <property type="molecule type" value="Genomic_DNA"/>
</dbReference>
<protein>
    <submittedName>
        <fullName evidence="2">Mitochondrial ribosomal protein subunit S6</fullName>
    </submittedName>
</protein>
<dbReference type="KEGG" id="som:SOMG_02031"/>
<dbReference type="GO" id="GO:0003735">
    <property type="term" value="F:structural constituent of ribosome"/>
    <property type="evidence" value="ECO:0007669"/>
    <property type="project" value="InterPro"/>
</dbReference>
<gene>
    <name evidence="2" type="primary">mrp17</name>
    <name evidence="2" type="ORF">SOMG_02031</name>
</gene>
<dbReference type="Pfam" id="PF01250">
    <property type="entry name" value="Ribosomal_S6"/>
    <property type="match status" value="1"/>
</dbReference>
<organism evidence="2 3">
    <name type="scientific">Schizosaccharomyces osmophilus</name>
    <dbReference type="NCBI Taxonomy" id="2545709"/>
    <lineage>
        <taxon>Eukaryota</taxon>
        <taxon>Fungi</taxon>
        <taxon>Dikarya</taxon>
        <taxon>Ascomycota</taxon>
        <taxon>Taphrinomycotina</taxon>
        <taxon>Schizosaccharomycetes</taxon>
        <taxon>Schizosaccharomycetales</taxon>
        <taxon>Schizosaccharomycetaceae</taxon>
        <taxon>Schizosaccharomyces</taxon>
    </lineage>
</organism>
<comment type="similarity">
    <text evidence="1">Belongs to the bacterial ribosomal protein bS6 family.</text>
</comment>
<dbReference type="GO" id="GO:0005763">
    <property type="term" value="C:mitochondrial small ribosomal subunit"/>
    <property type="evidence" value="ECO:0007669"/>
    <property type="project" value="TreeGrafter"/>
</dbReference>
<dbReference type="GO" id="GO:0006412">
    <property type="term" value="P:translation"/>
    <property type="evidence" value="ECO:0007669"/>
    <property type="project" value="InterPro"/>
</dbReference>
<keyword evidence="2" id="KW-0689">Ribosomal protein</keyword>
<dbReference type="PANTHER" id="PTHR21011">
    <property type="entry name" value="MITOCHONDRIAL 28S RIBOSOMAL PROTEIN S6"/>
    <property type="match status" value="1"/>
</dbReference>
<reference evidence="2 3" key="1">
    <citation type="journal article" date="2023" name="G3 (Bethesda)">
        <title>A high-quality reference genome for the fission yeast Schizosaccharomyces osmophilus.</title>
        <authorList>
            <person name="Jia G.S."/>
            <person name="Zhang W.C."/>
            <person name="Liang Y."/>
            <person name="Liu X.H."/>
            <person name="Rhind N."/>
            <person name="Pidoux A."/>
            <person name="Brysch-Herzberg M."/>
            <person name="Du L.L."/>
        </authorList>
    </citation>
    <scope>NUCLEOTIDE SEQUENCE [LARGE SCALE GENOMIC DNA]</scope>
    <source>
        <strain evidence="2 3">CBS 15793</strain>
    </source>
</reference>
<dbReference type="Gene3D" id="3.30.70.60">
    <property type="match status" value="1"/>
</dbReference>
<dbReference type="GeneID" id="80875513"/>
<dbReference type="InterPro" id="IPR000529">
    <property type="entry name" value="Ribosomal_bS6"/>
</dbReference>
<dbReference type="AlphaFoldDB" id="A0AAE9W8N1"/>
<name>A0AAE9W8N1_9SCHI</name>
<dbReference type="CDD" id="cd15465">
    <property type="entry name" value="bS6_mito"/>
    <property type="match status" value="1"/>
</dbReference>